<organism evidence="1 2">
    <name type="scientific">Pistacia atlantica</name>
    <dbReference type="NCBI Taxonomy" id="434234"/>
    <lineage>
        <taxon>Eukaryota</taxon>
        <taxon>Viridiplantae</taxon>
        <taxon>Streptophyta</taxon>
        <taxon>Embryophyta</taxon>
        <taxon>Tracheophyta</taxon>
        <taxon>Spermatophyta</taxon>
        <taxon>Magnoliopsida</taxon>
        <taxon>eudicotyledons</taxon>
        <taxon>Gunneridae</taxon>
        <taxon>Pentapetalae</taxon>
        <taxon>rosids</taxon>
        <taxon>malvids</taxon>
        <taxon>Sapindales</taxon>
        <taxon>Anacardiaceae</taxon>
        <taxon>Pistacia</taxon>
    </lineage>
</organism>
<dbReference type="EMBL" id="CM047900">
    <property type="protein sequence ID" value="KAJ0099807.1"/>
    <property type="molecule type" value="Genomic_DNA"/>
</dbReference>
<accession>A0ACC1BLL1</accession>
<reference evidence="2" key="1">
    <citation type="journal article" date="2023" name="G3 (Bethesda)">
        <title>Genome assembly and association tests identify interacting loci associated with vigor, precocity, and sex in interspecific pistachio rootstocks.</title>
        <authorList>
            <person name="Palmer W."/>
            <person name="Jacygrad E."/>
            <person name="Sagayaradj S."/>
            <person name="Cavanaugh K."/>
            <person name="Han R."/>
            <person name="Bertier L."/>
            <person name="Beede B."/>
            <person name="Kafkas S."/>
            <person name="Golino D."/>
            <person name="Preece J."/>
            <person name="Michelmore R."/>
        </authorList>
    </citation>
    <scope>NUCLEOTIDE SEQUENCE [LARGE SCALE GENOMIC DNA]</scope>
</reference>
<gene>
    <name evidence="1" type="ORF">Patl1_22034</name>
</gene>
<keyword evidence="2" id="KW-1185">Reference proteome</keyword>
<dbReference type="Proteomes" id="UP001164250">
    <property type="component" value="Chromosome 4"/>
</dbReference>
<evidence type="ECO:0000313" key="1">
    <source>
        <dbReference type="EMBL" id="KAJ0099807.1"/>
    </source>
</evidence>
<sequence>MGGERKGGEGKRKKRSVLSIFMQADGVDMLLMALRFIGAVCDGFTAPIVVLVMGKLMNSFGTAFILLCQNSVIMFYTSGASWFVCFHGILYNEAGTTAEQAISFIRTVYSFVGETKTINEFSSALESIVNLGPGAWT</sequence>
<name>A0ACC1BLL1_9ROSI</name>
<comment type="caution">
    <text evidence="1">The sequence shown here is derived from an EMBL/GenBank/DDBJ whole genome shotgun (WGS) entry which is preliminary data.</text>
</comment>
<proteinExistence type="predicted"/>
<protein>
    <submittedName>
        <fullName evidence="1">Uncharacterized protein</fullName>
    </submittedName>
</protein>
<evidence type="ECO:0000313" key="2">
    <source>
        <dbReference type="Proteomes" id="UP001164250"/>
    </source>
</evidence>